<feature type="transmembrane region" description="Helical" evidence="19">
    <location>
        <begin position="628"/>
        <end position="647"/>
    </location>
</feature>
<evidence type="ECO:0000256" key="2">
    <source>
        <dbReference type="ARBA" id="ARBA00022448"/>
    </source>
</evidence>
<evidence type="ECO:0000256" key="7">
    <source>
        <dbReference type="ARBA" id="ARBA00023018"/>
    </source>
</evidence>
<keyword evidence="5 19" id="KW-0732">Signal</keyword>
<keyword evidence="7" id="KW-0770">Synapse</keyword>
<keyword evidence="4 19" id="KW-0812">Transmembrane</keyword>
<evidence type="ECO:0000256" key="17">
    <source>
        <dbReference type="ARBA" id="ARBA00023303"/>
    </source>
</evidence>
<keyword evidence="3" id="KW-1003">Cell membrane</keyword>
<comment type="similarity">
    <text evidence="1">Belongs to the ligand-gated ion channel (TC 1.A.9) family. Gamma-aminobutyric acid receptor (TC 1.A.9.5) subfamily.</text>
</comment>
<dbReference type="CDD" id="cd19006">
    <property type="entry name" value="LGIC_ECD_GABAAR_LCCH3-like"/>
    <property type="match status" value="1"/>
</dbReference>
<proteinExistence type="inferred from homology"/>
<organism evidence="22 23">
    <name type="scientific">Anopheles albimanus</name>
    <name type="common">New world malaria mosquito</name>
    <dbReference type="NCBI Taxonomy" id="7167"/>
    <lineage>
        <taxon>Eukaryota</taxon>
        <taxon>Metazoa</taxon>
        <taxon>Ecdysozoa</taxon>
        <taxon>Arthropoda</taxon>
        <taxon>Hexapoda</taxon>
        <taxon>Insecta</taxon>
        <taxon>Pterygota</taxon>
        <taxon>Neoptera</taxon>
        <taxon>Endopterygota</taxon>
        <taxon>Diptera</taxon>
        <taxon>Nematocera</taxon>
        <taxon>Culicoidea</taxon>
        <taxon>Culicidae</taxon>
        <taxon>Anophelinae</taxon>
        <taxon>Anopheles</taxon>
    </lineage>
</organism>
<dbReference type="PRINTS" id="PR00253">
    <property type="entry name" value="GABAARECEPTR"/>
</dbReference>
<feature type="chain" id="PRO_5036529254" description="Neurotransmitter-gated ion-channel transmembrane domain-containing protein" evidence="19">
    <location>
        <begin position="17"/>
        <end position="648"/>
    </location>
</feature>
<reference evidence="22 23" key="1">
    <citation type="journal article" date="2017" name="G3 (Bethesda)">
        <title>The Physical Genome Mapping of Anopheles albimanus Corrected Scaffold Misassemblies and Identified Interarm Rearrangements in Genus Anopheles.</title>
        <authorList>
            <person name="Artemov G.N."/>
            <person name="Peery A.N."/>
            <person name="Jiang X."/>
            <person name="Tu Z."/>
            <person name="Stegniy V.N."/>
            <person name="Sharakhova M.V."/>
            <person name="Sharakhov I.V."/>
        </authorList>
    </citation>
    <scope>NUCLEOTIDE SEQUENCE [LARGE SCALE GENOMIC DNA]</scope>
    <source>
        <strain evidence="22 23">ALBI9_A</strain>
    </source>
</reference>
<dbReference type="CDD" id="cd19049">
    <property type="entry name" value="LGIC_TM_anion"/>
    <property type="match status" value="1"/>
</dbReference>
<name>A0A182FK44_ANOAL</name>
<keyword evidence="12" id="KW-0869">Chloride channel</keyword>
<dbReference type="InterPro" id="IPR006202">
    <property type="entry name" value="Neur_chan_lig-bd"/>
</dbReference>
<dbReference type="Pfam" id="PF02931">
    <property type="entry name" value="Neur_chan_LBD"/>
    <property type="match status" value="1"/>
</dbReference>
<dbReference type="AlphaFoldDB" id="A0A182FK44"/>
<dbReference type="Pfam" id="PF02932">
    <property type="entry name" value="Neur_chan_memb"/>
    <property type="match status" value="1"/>
</dbReference>
<evidence type="ECO:0000256" key="3">
    <source>
        <dbReference type="ARBA" id="ARBA00022475"/>
    </source>
</evidence>
<keyword evidence="23" id="KW-1185">Reference proteome</keyword>
<dbReference type="Gene3D" id="2.70.170.10">
    <property type="entry name" value="Neurotransmitter-gated ion-channel ligand-binding domain"/>
    <property type="match status" value="1"/>
</dbReference>
<keyword evidence="8 19" id="KW-0406">Ion transport</keyword>
<evidence type="ECO:0000256" key="10">
    <source>
        <dbReference type="ARBA" id="ARBA00023157"/>
    </source>
</evidence>
<dbReference type="InterPro" id="IPR036734">
    <property type="entry name" value="Neur_chan_lig-bd_sf"/>
</dbReference>
<feature type="domain" description="Neurotransmitter-gated ion-channel transmembrane" evidence="21">
    <location>
        <begin position="410"/>
        <end position="642"/>
    </location>
</feature>
<keyword evidence="2 19" id="KW-0813">Transport</keyword>
<keyword evidence="10" id="KW-1015">Disulfide bond</keyword>
<reference evidence="22" key="2">
    <citation type="submission" date="2022-08" db="UniProtKB">
        <authorList>
            <consortium name="EnsemblMetazoa"/>
        </authorList>
    </citation>
    <scope>IDENTIFICATION</scope>
    <source>
        <strain evidence="22">STECLA/ALBI9_A</strain>
    </source>
</reference>
<dbReference type="VEuPathDB" id="VectorBase:AALB20_033846"/>
<dbReference type="InterPro" id="IPR006201">
    <property type="entry name" value="Neur_channel"/>
</dbReference>
<dbReference type="GO" id="GO:0005230">
    <property type="term" value="F:extracellular ligand-gated monoatomic ion channel activity"/>
    <property type="evidence" value="ECO:0007669"/>
    <property type="project" value="InterPro"/>
</dbReference>
<evidence type="ECO:0000256" key="16">
    <source>
        <dbReference type="ARBA" id="ARBA00023286"/>
    </source>
</evidence>
<evidence type="ECO:0008006" key="24">
    <source>
        <dbReference type="Google" id="ProtNLM"/>
    </source>
</evidence>
<evidence type="ECO:0000256" key="6">
    <source>
        <dbReference type="ARBA" id="ARBA00022989"/>
    </source>
</evidence>
<evidence type="ECO:0000256" key="9">
    <source>
        <dbReference type="ARBA" id="ARBA00023136"/>
    </source>
</evidence>
<evidence type="ECO:0000256" key="4">
    <source>
        <dbReference type="ARBA" id="ARBA00022692"/>
    </source>
</evidence>
<evidence type="ECO:0000259" key="20">
    <source>
        <dbReference type="Pfam" id="PF02931"/>
    </source>
</evidence>
<evidence type="ECO:0000259" key="21">
    <source>
        <dbReference type="Pfam" id="PF02932"/>
    </source>
</evidence>
<keyword evidence="13" id="KW-0325">Glycoprotein</keyword>
<keyword evidence="11" id="KW-0675">Receptor</keyword>
<protein>
    <recommendedName>
        <fullName evidence="24">Neurotransmitter-gated ion-channel transmembrane domain-containing protein</fullName>
    </recommendedName>
</protein>
<evidence type="ECO:0000313" key="22">
    <source>
        <dbReference type="EnsemblMetazoa" id="AALB006890-PA"/>
    </source>
</evidence>
<dbReference type="SUPFAM" id="SSF63712">
    <property type="entry name" value="Nicotinic receptor ligand binding domain-like"/>
    <property type="match status" value="2"/>
</dbReference>
<dbReference type="Gene3D" id="1.20.58.390">
    <property type="entry name" value="Neurotransmitter-gated ion-channel transmembrane domain"/>
    <property type="match status" value="1"/>
</dbReference>
<dbReference type="Proteomes" id="UP000069272">
    <property type="component" value="Chromosome X"/>
</dbReference>
<dbReference type="GO" id="GO:0005254">
    <property type="term" value="F:chloride channel activity"/>
    <property type="evidence" value="ECO:0007669"/>
    <property type="project" value="UniProtKB-KW"/>
</dbReference>
<evidence type="ECO:0000256" key="14">
    <source>
        <dbReference type="ARBA" id="ARBA00023214"/>
    </source>
</evidence>
<dbReference type="VEuPathDB" id="VectorBase:AALB006890"/>
<evidence type="ECO:0000256" key="5">
    <source>
        <dbReference type="ARBA" id="ARBA00022729"/>
    </source>
</evidence>
<dbReference type="PROSITE" id="PS00236">
    <property type="entry name" value="NEUROTR_ION_CHANNEL"/>
    <property type="match status" value="1"/>
</dbReference>
<evidence type="ECO:0000256" key="11">
    <source>
        <dbReference type="ARBA" id="ARBA00023170"/>
    </source>
</evidence>
<keyword evidence="6 19" id="KW-1133">Transmembrane helix</keyword>
<evidence type="ECO:0000256" key="15">
    <source>
        <dbReference type="ARBA" id="ARBA00023257"/>
    </source>
</evidence>
<dbReference type="PRINTS" id="PR00252">
    <property type="entry name" value="NRIONCHANNEL"/>
</dbReference>
<dbReference type="FunFam" id="1.20.58.390:FF:000040">
    <property type="entry name" value="Gamma-aminobutyric acid receptor subunit beta-like"/>
    <property type="match status" value="1"/>
</dbReference>
<accession>A0A182FK44</accession>
<evidence type="ECO:0000313" key="23">
    <source>
        <dbReference type="Proteomes" id="UP000069272"/>
    </source>
</evidence>
<dbReference type="PRINTS" id="PR01160">
    <property type="entry name" value="GABAARBETA"/>
</dbReference>
<feature type="domain" description="Neurotransmitter-gated ion-channel ligand-binding" evidence="20">
    <location>
        <begin position="192"/>
        <end position="402"/>
    </location>
</feature>
<dbReference type="InterPro" id="IPR002289">
    <property type="entry name" value="GABAAb_rcpt"/>
</dbReference>
<dbReference type="GO" id="GO:0045211">
    <property type="term" value="C:postsynaptic membrane"/>
    <property type="evidence" value="ECO:0007669"/>
    <property type="project" value="UniProtKB-SubCell"/>
</dbReference>
<evidence type="ECO:0000256" key="1">
    <source>
        <dbReference type="ARBA" id="ARBA00010180"/>
    </source>
</evidence>
<feature type="transmembrane region" description="Helical" evidence="19">
    <location>
        <begin position="403"/>
        <end position="427"/>
    </location>
</feature>
<feature type="transmembrane region" description="Helical" evidence="19">
    <location>
        <begin position="468"/>
        <end position="492"/>
    </location>
</feature>
<dbReference type="GO" id="GO:0004890">
    <property type="term" value="F:GABA-A receptor activity"/>
    <property type="evidence" value="ECO:0007669"/>
    <property type="project" value="InterPro"/>
</dbReference>
<dbReference type="GO" id="GO:0099095">
    <property type="term" value="F:ligand-gated monoatomic anion channel activity"/>
    <property type="evidence" value="ECO:0007669"/>
    <property type="project" value="UniProtKB-ARBA"/>
</dbReference>
<comment type="subcellular location">
    <subcellularLocation>
        <location evidence="18">Postsynaptic cell membrane</location>
        <topology evidence="18">Multi-pass membrane protein</topology>
    </subcellularLocation>
</comment>
<dbReference type="FunFam" id="2.70.170.10:FF:000045">
    <property type="entry name" value="Predicted protein"/>
    <property type="match status" value="1"/>
</dbReference>
<dbReference type="GO" id="GO:0034707">
    <property type="term" value="C:chloride channel complex"/>
    <property type="evidence" value="ECO:0007669"/>
    <property type="project" value="UniProtKB-KW"/>
</dbReference>
<dbReference type="InterPro" id="IPR018000">
    <property type="entry name" value="Neurotransmitter_ion_chnl_CS"/>
</dbReference>
<keyword evidence="15" id="KW-0628">Postsynaptic cell membrane</keyword>
<dbReference type="InterPro" id="IPR006029">
    <property type="entry name" value="Neurotrans-gated_channel_TM"/>
</dbReference>
<keyword evidence="9 19" id="KW-0472">Membrane</keyword>
<dbReference type="NCBIfam" id="TIGR00860">
    <property type="entry name" value="LIC"/>
    <property type="match status" value="1"/>
</dbReference>
<dbReference type="InterPro" id="IPR036719">
    <property type="entry name" value="Neuro-gated_channel_TM_sf"/>
</dbReference>
<dbReference type="InterPro" id="IPR006028">
    <property type="entry name" value="GABAA/Glycine_rcpt"/>
</dbReference>
<evidence type="ECO:0000256" key="12">
    <source>
        <dbReference type="ARBA" id="ARBA00023173"/>
    </source>
</evidence>
<keyword evidence="14" id="KW-0868">Chloride</keyword>
<dbReference type="SUPFAM" id="SSF90112">
    <property type="entry name" value="Neurotransmitter-gated ion-channel transmembrane pore"/>
    <property type="match status" value="1"/>
</dbReference>
<sequence>ILWLGPVVVLIVFADSISVARLGGFINYSTIGTLSLLPVASSHRPDYPLERAAKGTNNQGQHCKATRWRLQQESAIGGKLVLYMVLELLASLNGSVARPLGKMWQSGLLLLLLPLLLVLCSVQMNEALRSVHPKSMAAGRLENVTQTISRILEGYDIRLRPNFGGEYGGPLDLSLGWAKTKLDAVCTCLPLGEPLHVGMDLTIASFDAISEVNMDYTITMYLNQYWKDERLAFNAYALWGDNQHSDHTSGGGGGGDIMIEDDGANDVITLSGDFAEKIWVPDTFFANDKNSFLHDVTERNKLVRLAGDGAVTYGMRFTTTLACMMDLHYYPLDSQNCTVEIESYGYTVSDVVMYWRSTPIRGVEEAELPQFTIIGYETNDRKEKLATGIYQRLSLSFKLQRNIGYFVFQTYLPSILIVMLSWVSFWINHEATSARVALGITTVLTMTTISTGVRSSLPRISYVKAIDIYLVMCFVFVFAALLEYAAVNYTYWGARAKKKSKKNKDAERKVFGKTEKTTCSTDDIIELQDIRMSPIASLRNRHYPNAAAAAATGGSASAAETVDSTKFPPSFRIARSYGSSTRSGLRYRSARAQGRPKMLHAIKRGASVIKASIPKIKDVNVIDKYSRVIFPVSFAAFNAGYWIFYVLE</sequence>
<evidence type="ECO:0000256" key="13">
    <source>
        <dbReference type="ARBA" id="ARBA00023180"/>
    </source>
</evidence>
<comment type="caution">
    <text evidence="19">Lacks conserved residue(s) required for the propagation of feature annotation.</text>
</comment>
<dbReference type="InterPro" id="IPR038050">
    <property type="entry name" value="Neuro_actylchol_rec"/>
</dbReference>
<evidence type="ECO:0000256" key="19">
    <source>
        <dbReference type="RuleBase" id="RU000687"/>
    </source>
</evidence>
<keyword evidence="17 19" id="KW-0407">Ion channel</keyword>
<evidence type="ECO:0000256" key="8">
    <source>
        <dbReference type="ARBA" id="ARBA00023065"/>
    </source>
</evidence>
<evidence type="ECO:0000256" key="18">
    <source>
        <dbReference type="ARBA" id="ARBA00034104"/>
    </source>
</evidence>
<keyword evidence="16" id="KW-1071">Ligand-gated ion channel</keyword>
<dbReference type="PANTHER" id="PTHR18945">
    <property type="entry name" value="NEUROTRANSMITTER GATED ION CHANNEL"/>
    <property type="match status" value="1"/>
</dbReference>
<dbReference type="STRING" id="7167.A0A182FK44"/>
<feature type="signal peptide" evidence="19">
    <location>
        <begin position="1"/>
        <end position="16"/>
    </location>
</feature>
<dbReference type="EnsemblMetazoa" id="AALB006890-RA">
    <property type="protein sequence ID" value="AALB006890-PA"/>
    <property type="gene ID" value="AALB006890"/>
</dbReference>